<gene>
    <name evidence="1" type="ORF">NBR_LOCUS22632</name>
</gene>
<evidence type="ECO:0000313" key="1">
    <source>
        <dbReference type="EMBL" id="VDL87599.1"/>
    </source>
</evidence>
<dbReference type="EMBL" id="UYSL01028568">
    <property type="protein sequence ID" value="VDL87599.1"/>
    <property type="molecule type" value="Genomic_DNA"/>
</dbReference>
<reference evidence="1 2" key="2">
    <citation type="submission" date="2018-11" db="EMBL/GenBank/DDBJ databases">
        <authorList>
            <consortium name="Pathogen Informatics"/>
        </authorList>
    </citation>
    <scope>NUCLEOTIDE SEQUENCE [LARGE SCALE GENOMIC DNA]</scope>
</reference>
<accession>A0A0N4YZF9</accession>
<sequence length="90" mass="10361">MAGCSIVATLPQYGMTTVQKNDVKYEVTFTKREDDGYELDVDGVPNPRFREHRSNRDCACGQPDLSQMIYDDRGLRHLGHLKDHCEDLMR</sequence>
<organism evidence="3">
    <name type="scientific">Nippostrongylus brasiliensis</name>
    <name type="common">Rat hookworm</name>
    <dbReference type="NCBI Taxonomy" id="27835"/>
    <lineage>
        <taxon>Eukaryota</taxon>
        <taxon>Metazoa</taxon>
        <taxon>Ecdysozoa</taxon>
        <taxon>Nematoda</taxon>
        <taxon>Chromadorea</taxon>
        <taxon>Rhabditida</taxon>
        <taxon>Rhabditina</taxon>
        <taxon>Rhabditomorpha</taxon>
        <taxon>Strongyloidea</taxon>
        <taxon>Heligmosomidae</taxon>
        <taxon>Nippostrongylus</taxon>
    </lineage>
</organism>
<dbReference type="WBParaSite" id="NBR_0002263101-mRNA-1">
    <property type="protein sequence ID" value="NBR_0002263101-mRNA-1"/>
    <property type="gene ID" value="NBR_0002263101"/>
</dbReference>
<dbReference type="Proteomes" id="UP000271162">
    <property type="component" value="Unassembled WGS sequence"/>
</dbReference>
<keyword evidence="2" id="KW-1185">Reference proteome</keyword>
<reference evidence="3" key="1">
    <citation type="submission" date="2017-02" db="UniProtKB">
        <authorList>
            <consortium name="WormBaseParasite"/>
        </authorList>
    </citation>
    <scope>IDENTIFICATION</scope>
</reference>
<proteinExistence type="predicted"/>
<dbReference type="AlphaFoldDB" id="A0A0N4YZF9"/>
<name>A0A0N4YZF9_NIPBR</name>
<evidence type="ECO:0000313" key="2">
    <source>
        <dbReference type="Proteomes" id="UP000271162"/>
    </source>
</evidence>
<evidence type="ECO:0000313" key="3">
    <source>
        <dbReference type="WBParaSite" id="NBR_0002263101-mRNA-1"/>
    </source>
</evidence>
<protein>
    <submittedName>
        <fullName evidence="3">Lipoprotein</fullName>
    </submittedName>
</protein>